<dbReference type="Pfam" id="PF13649">
    <property type="entry name" value="Methyltransf_25"/>
    <property type="match status" value="1"/>
</dbReference>
<sequence>MVHRLGINSQHNKSLQYSSSNRMAESGRDKDSSIQNIRTVYSIKNPEEKVKFYNTWATRYEKDLALINYQAHTFAAEILDPVFPKKREDALVLDIACGTGGVAEQLQKRGFRNFHGIDGSEGMLKIAESKGLYQNLKKCLIVPGERLPVSSGNKSVPDSQPFSPAGQY</sequence>
<evidence type="ECO:0000313" key="3">
    <source>
        <dbReference type="EMBL" id="GCC18289.1"/>
    </source>
</evidence>
<reference evidence="3 4" key="1">
    <citation type="journal article" date="2018" name="Nat. Ecol. Evol.">
        <title>Shark genomes provide insights into elasmobranch evolution and the origin of vertebrates.</title>
        <authorList>
            <person name="Hara Y"/>
            <person name="Yamaguchi K"/>
            <person name="Onimaru K"/>
            <person name="Kadota M"/>
            <person name="Koyanagi M"/>
            <person name="Keeley SD"/>
            <person name="Tatsumi K"/>
            <person name="Tanaka K"/>
            <person name="Motone F"/>
            <person name="Kageyama Y"/>
            <person name="Nozu R"/>
            <person name="Adachi N"/>
            <person name="Nishimura O"/>
            <person name="Nakagawa R"/>
            <person name="Tanegashima C"/>
            <person name="Kiyatake I"/>
            <person name="Matsumoto R"/>
            <person name="Murakumo K"/>
            <person name="Nishida K"/>
            <person name="Terakita A"/>
            <person name="Kuratani S"/>
            <person name="Sato K"/>
            <person name="Hyodo S Kuraku.S."/>
        </authorList>
    </citation>
    <scope>NUCLEOTIDE SEQUENCE [LARGE SCALE GENOMIC DNA]</scope>
</reference>
<protein>
    <recommendedName>
        <fullName evidence="2">Methyltransferase domain-containing protein</fullName>
    </recommendedName>
</protein>
<evidence type="ECO:0000313" key="4">
    <source>
        <dbReference type="Proteomes" id="UP000287033"/>
    </source>
</evidence>
<feature type="domain" description="Methyltransferase" evidence="2">
    <location>
        <begin position="92"/>
        <end position="136"/>
    </location>
</feature>
<organism evidence="3 4">
    <name type="scientific">Chiloscyllium punctatum</name>
    <name type="common">Brownbanded bambooshark</name>
    <name type="synonym">Hemiscyllium punctatum</name>
    <dbReference type="NCBI Taxonomy" id="137246"/>
    <lineage>
        <taxon>Eukaryota</taxon>
        <taxon>Metazoa</taxon>
        <taxon>Chordata</taxon>
        <taxon>Craniata</taxon>
        <taxon>Vertebrata</taxon>
        <taxon>Chondrichthyes</taxon>
        <taxon>Elasmobranchii</taxon>
        <taxon>Galeomorphii</taxon>
        <taxon>Galeoidea</taxon>
        <taxon>Orectolobiformes</taxon>
        <taxon>Hemiscylliidae</taxon>
        <taxon>Chiloscyllium</taxon>
    </lineage>
</organism>
<keyword evidence="4" id="KW-1185">Reference proteome</keyword>
<dbReference type="CDD" id="cd02440">
    <property type="entry name" value="AdoMet_MTases"/>
    <property type="match status" value="1"/>
</dbReference>
<dbReference type="EMBL" id="BEZZ01001400">
    <property type="protein sequence ID" value="GCC18289.1"/>
    <property type="molecule type" value="Genomic_DNA"/>
</dbReference>
<proteinExistence type="predicted"/>
<dbReference type="InterPro" id="IPR041698">
    <property type="entry name" value="Methyltransf_25"/>
</dbReference>
<dbReference type="SUPFAM" id="SSF53335">
    <property type="entry name" value="S-adenosyl-L-methionine-dependent methyltransferases"/>
    <property type="match status" value="1"/>
</dbReference>
<dbReference type="InterPro" id="IPR029063">
    <property type="entry name" value="SAM-dependent_MTases_sf"/>
</dbReference>
<name>A0A401RJI6_CHIPU</name>
<gene>
    <name evidence="3" type="ORF">chiPu_0017878</name>
</gene>
<dbReference type="AlphaFoldDB" id="A0A401RJI6"/>
<comment type="caution">
    <text evidence="3">The sequence shown here is derived from an EMBL/GenBank/DDBJ whole genome shotgun (WGS) entry which is preliminary data.</text>
</comment>
<dbReference type="OMA" id="NTWATRY"/>
<evidence type="ECO:0000259" key="2">
    <source>
        <dbReference type="Pfam" id="PF13649"/>
    </source>
</evidence>
<accession>A0A401RJI6</accession>
<dbReference type="Gene3D" id="3.40.50.150">
    <property type="entry name" value="Vaccinia Virus protein VP39"/>
    <property type="match status" value="1"/>
</dbReference>
<dbReference type="Proteomes" id="UP000287033">
    <property type="component" value="Unassembled WGS sequence"/>
</dbReference>
<feature type="compositionally biased region" description="Polar residues" evidence="1">
    <location>
        <begin position="7"/>
        <end position="23"/>
    </location>
</feature>
<evidence type="ECO:0000256" key="1">
    <source>
        <dbReference type="SAM" id="MobiDB-lite"/>
    </source>
</evidence>
<dbReference type="STRING" id="137246.A0A401RJI6"/>
<feature type="region of interest" description="Disordered" evidence="1">
    <location>
        <begin position="1"/>
        <end position="31"/>
    </location>
</feature>
<dbReference type="OrthoDB" id="9944215at2759"/>